<keyword evidence="2" id="KW-0442">Lipid degradation</keyword>
<protein>
    <recommendedName>
        <fullName evidence="4">Phospholipase D-like domain-containing protein</fullName>
    </recommendedName>
</protein>
<accession>A0A382DJQ1</accession>
<dbReference type="GO" id="GO:0016891">
    <property type="term" value="F:RNA endonuclease activity producing 5'-phosphomonoesters, hydrolytic mechanism"/>
    <property type="evidence" value="ECO:0007669"/>
    <property type="project" value="TreeGrafter"/>
</dbReference>
<dbReference type="EMBL" id="UINC01039560">
    <property type="protein sequence ID" value="SVB38224.1"/>
    <property type="molecule type" value="Genomic_DNA"/>
</dbReference>
<dbReference type="InterPro" id="IPR051406">
    <property type="entry name" value="PLD_domain"/>
</dbReference>
<dbReference type="CDD" id="cd09171">
    <property type="entry name" value="PLDc_vPLD6_like"/>
    <property type="match status" value="1"/>
</dbReference>
<evidence type="ECO:0000259" key="4">
    <source>
        <dbReference type="Pfam" id="PF13091"/>
    </source>
</evidence>
<dbReference type="InterPro" id="IPR025202">
    <property type="entry name" value="PLD-like_dom"/>
</dbReference>
<proteinExistence type="predicted"/>
<feature type="domain" description="Phospholipase D-like" evidence="4">
    <location>
        <begin position="109"/>
        <end position="230"/>
    </location>
</feature>
<dbReference type="PANTHER" id="PTHR43856:SF1">
    <property type="entry name" value="MITOCHONDRIAL CARDIOLIPIN HYDROLASE"/>
    <property type="match status" value="1"/>
</dbReference>
<evidence type="ECO:0000313" key="5">
    <source>
        <dbReference type="EMBL" id="SVB38224.1"/>
    </source>
</evidence>
<evidence type="ECO:0000256" key="1">
    <source>
        <dbReference type="ARBA" id="ARBA00022801"/>
    </source>
</evidence>
<evidence type="ECO:0000256" key="2">
    <source>
        <dbReference type="ARBA" id="ARBA00022963"/>
    </source>
</evidence>
<organism evidence="5">
    <name type="scientific">marine metagenome</name>
    <dbReference type="NCBI Taxonomy" id="408172"/>
    <lineage>
        <taxon>unclassified sequences</taxon>
        <taxon>metagenomes</taxon>
        <taxon>ecological metagenomes</taxon>
    </lineage>
</organism>
<dbReference type="Pfam" id="PF13091">
    <property type="entry name" value="PLDc_2"/>
    <property type="match status" value="1"/>
</dbReference>
<dbReference type="PANTHER" id="PTHR43856">
    <property type="entry name" value="CARDIOLIPIN HYDROLASE"/>
    <property type="match status" value="1"/>
</dbReference>
<gene>
    <name evidence="5" type="ORF">METZ01_LOCUS191078</name>
</gene>
<reference evidence="5" key="1">
    <citation type="submission" date="2018-05" db="EMBL/GenBank/DDBJ databases">
        <authorList>
            <person name="Lanie J.A."/>
            <person name="Ng W.-L."/>
            <person name="Kazmierczak K.M."/>
            <person name="Andrzejewski T.M."/>
            <person name="Davidsen T.M."/>
            <person name="Wayne K.J."/>
            <person name="Tettelin H."/>
            <person name="Glass J.I."/>
            <person name="Rusch D."/>
            <person name="Podicherti R."/>
            <person name="Tsui H.-C.T."/>
            <person name="Winkler M.E."/>
        </authorList>
    </citation>
    <scope>NUCLEOTIDE SEQUENCE</scope>
</reference>
<name>A0A382DJQ1_9ZZZZ</name>
<dbReference type="AlphaFoldDB" id="A0A382DJQ1"/>
<keyword evidence="3" id="KW-0443">Lipid metabolism</keyword>
<keyword evidence="1" id="KW-0378">Hydrolase</keyword>
<evidence type="ECO:0000256" key="3">
    <source>
        <dbReference type="ARBA" id="ARBA00023098"/>
    </source>
</evidence>
<dbReference type="SUPFAM" id="SSF56024">
    <property type="entry name" value="Phospholipase D/nuclease"/>
    <property type="match status" value="1"/>
</dbReference>
<dbReference type="Gene3D" id="3.30.870.10">
    <property type="entry name" value="Endonuclease Chain A"/>
    <property type="match status" value="1"/>
</dbReference>
<dbReference type="GO" id="GO:0016042">
    <property type="term" value="P:lipid catabolic process"/>
    <property type="evidence" value="ECO:0007669"/>
    <property type="project" value="UniProtKB-KW"/>
</dbReference>
<sequence length="234" mass="26714">MKDHEVKALFKTTLEDFQLSRNERGEIRDLLDVIKGNEQKRALFRSMAFDEAREALGKADAGQRFQVVDWLENTVKALHPAENLPGVVKSAAASAWFSPDDNCVGKISDLFAQARSSVDICVFTITDNRIVEAIEKAHRRRVQIRVISDDDKAMDAGSDIERLDRSGISVRVDKSEHHMHHKFAIFDKSQLLNGSYNWTRSAALNNDENFLITSDPELLKAYTRMFDKLWRNFS</sequence>